<dbReference type="Gene3D" id="2.130.10.10">
    <property type="entry name" value="YVTN repeat-like/Quinoprotein amine dehydrogenase"/>
    <property type="match status" value="1"/>
</dbReference>
<dbReference type="InterPro" id="IPR036322">
    <property type="entry name" value="WD40_repeat_dom_sf"/>
</dbReference>
<comment type="caution">
    <text evidence="3">The sequence shown here is derived from an EMBL/GenBank/DDBJ whole genome shotgun (WGS) entry which is preliminary data.</text>
</comment>
<dbReference type="SUPFAM" id="SSF50978">
    <property type="entry name" value="WD40 repeat-like"/>
    <property type="match status" value="1"/>
</dbReference>
<evidence type="ECO:0000259" key="2">
    <source>
        <dbReference type="Pfam" id="PF21031"/>
    </source>
</evidence>
<protein>
    <recommendedName>
        <fullName evidence="2">WD repeat-containing protein 54 beta-propeller domain-containing protein</fullName>
    </recommendedName>
</protein>
<keyword evidence="1" id="KW-0853">WD repeat</keyword>
<feature type="repeat" description="WD" evidence="1">
    <location>
        <begin position="241"/>
        <end position="275"/>
    </location>
</feature>
<gene>
    <name evidence="3" type="ORF">CUNI_LOCUS19130</name>
</gene>
<feature type="domain" description="WD repeat-containing protein 54 beta-propeller" evidence="2">
    <location>
        <begin position="1"/>
        <end position="322"/>
    </location>
</feature>
<dbReference type="PROSITE" id="PS50294">
    <property type="entry name" value="WD_REPEATS_REGION"/>
    <property type="match status" value="1"/>
</dbReference>
<dbReference type="InterPro" id="IPR001680">
    <property type="entry name" value="WD40_rpt"/>
</dbReference>
<dbReference type="PROSITE" id="PS50082">
    <property type="entry name" value="WD_REPEATS_2"/>
    <property type="match status" value="1"/>
</dbReference>
<sequence>MYRQDVPITMKGTASSLCNNLSVHAVPDKRQINYAVVHKSLVNLISATTDGSSVVGRQILCKEPAATQGVPFVMQVKWVILPTRSLLVLTTGRGIQIFEPDGAAMVYFHSLSDSLDKSNYAKGVAGVGEKTLCVGTETGAILMFDVPAKGNNITLLDTVCKHQAPVSDLTSEKDVLASADDLGTIIMWTFNGIKLSPVTSIRGTGWPCNSLALWKSVVIAGFASGHLRVYNANSGICGAEVLAHARTINAVDVSRDNGMVLSVSDDTFFRVWHLKALNVPQIEFCHGETVKNSQLVGGRFVDGQGRALCVTGYDSSEITFFVRV</sequence>
<dbReference type="InterPro" id="IPR049546">
    <property type="entry name" value="WDR54_beta_prop"/>
</dbReference>
<dbReference type="SMART" id="SM00320">
    <property type="entry name" value="WD40"/>
    <property type="match status" value="3"/>
</dbReference>
<dbReference type="EMBL" id="CAJHNH020006323">
    <property type="protein sequence ID" value="CAG5133572.1"/>
    <property type="molecule type" value="Genomic_DNA"/>
</dbReference>
<name>A0A8S3ZZL5_9EUPU</name>
<evidence type="ECO:0000313" key="4">
    <source>
        <dbReference type="Proteomes" id="UP000678393"/>
    </source>
</evidence>
<dbReference type="InterPro" id="IPR015943">
    <property type="entry name" value="WD40/YVTN_repeat-like_dom_sf"/>
</dbReference>
<dbReference type="OrthoDB" id="756370at2759"/>
<dbReference type="Proteomes" id="UP000678393">
    <property type="component" value="Unassembled WGS sequence"/>
</dbReference>
<dbReference type="AlphaFoldDB" id="A0A8S3ZZL5"/>
<keyword evidence="4" id="KW-1185">Reference proteome</keyword>
<accession>A0A8S3ZZL5</accession>
<organism evidence="3 4">
    <name type="scientific">Candidula unifasciata</name>
    <dbReference type="NCBI Taxonomy" id="100452"/>
    <lineage>
        <taxon>Eukaryota</taxon>
        <taxon>Metazoa</taxon>
        <taxon>Spiralia</taxon>
        <taxon>Lophotrochozoa</taxon>
        <taxon>Mollusca</taxon>
        <taxon>Gastropoda</taxon>
        <taxon>Heterobranchia</taxon>
        <taxon>Euthyneura</taxon>
        <taxon>Panpulmonata</taxon>
        <taxon>Eupulmonata</taxon>
        <taxon>Stylommatophora</taxon>
        <taxon>Helicina</taxon>
        <taxon>Helicoidea</taxon>
        <taxon>Geomitridae</taxon>
        <taxon>Candidula</taxon>
    </lineage>
</organism>
<evidence type="ECO:0000313" key="3">
    <source>
        <dbReference type="EMBL" id="CAG5133572.1"/>
    </source>
</evidence>
<evidence type="ECO:0000256" key="1">
    <source>
        <dbReference type="PROSITE-ProRule" id="PRU00221"/>
    </source>
</evidence>
<reference evidence="3" key="1">
    <citation type="submission" date="2021-04" db="EMBL/GenBank/DDBJ databases">
        <authorList>
            <consortium name="Molecular Ecology Group"/>
        </authorList>
    </citation>
    <scope>NUCLEOTIDE SEQUENCE</scope>
</reference>
<dbReference type="Pfam" id="PF21031">
    <property type="entry name" value="WDR54"/>
    <property type="match status" value="1"/>
</dbReference>
<proteinExistence type="predicted"/>